<evidence type="ECO:0000313" key="3">
    <source>
        <dbReference type="Proteomes" id="UP000001025"/>
    </source>
</evidence>
<dbReference type="STRING" id="243090.RB6454"/>
<keyword evidence="3" id="KW-1185">Reference proteome</keyword>
<gene>
    <name evidence="2" type="ordered locus">RB6454</name>
</gene>
<dbReference type="InParanoid" id="Q7UQ92"/>
<dbReference type="AlphaFoldDB" id="Q7UQ92"/>
<feature type="region of interest" description="Disordered" evidence="1">
    <location>
        <begin position="49"/>
        <end position="81"/>
    </location>
</feature>
<reference evidence="2 3" key="1">
    <citation type="journal article" date="2003" name="Proc. Natl. Acad. Sci. U.S.A.">
        <title>Complete genome sequence of the marine planctomycete Pirellula sp. strain 1.</title>
        <authorList>
            <person name="Gloeckner F.O."/>
            <person name="Kube M."/>
            <person name="Bauer M."/>
            <person name="Teeling H."/>
            <person name="Lombardot T."/>
            <person name="Ludwig W."/>
            <person name="Gade D."/>
            <person name="Beck A."/>
            <person name="Borzym K."/>
            <person name="Heitmann K."/>
            <person name="Rabus R."/>
            <person name="Schlesner H."/>
            <person name="Amann R."/>
            <person name="Reinhardt R."/>
        </authorList>
    </citation>
    <scope>NUCLEOTIDE SEQUENCE [LARGE SCALE GENOMIC DNA]</scope>
    <source>
        <strain evidence="3">DSM 10527 / NCIMB 13988 / SH1</strain>
    </source>
</reference>
<dbReference type="HOGENOM" id="CLU_2397606_0_0_0"/>
<protein>
    <submittedName>
        <fullName evidence="2">Uncharacterized protein</fullName>
    </submittedName>
</protein>
<organism evidence="2 3">
    <name type="scientific">Rhodopirellula baltica (strain DSM 10527 / NCIMB 13988 / SH1)</name>
    <dbReference type="NCBI Taxonomy" id="243090"/>
    <lineage>
        <taxon>Bacteria</taxon>
        <taxon>Pseudomonadati</taxon>
        <taxon>Planctomycetota</taxon>
        <taxon>Planctomycetia</taxon>
        <taxon>Pirellulales</taxon>
        <taxon>Pirellulaceae</taxon>
        <taxon>Rhodopirellula</taxon>
    </lineage>
</organism>
<evidence type="ECO:0000313" key="2">
    <source>
        <dbReference type="EMBL" id="CAD74813.1"/>
    </source>
</evidence>
<sequence length="93" mass="10096">MVGLLTPDANSQTLAFSSVTDNSDQRQWHKRNVCLEVAKSATSHRIQRPGRLGISPKFPVPSDPRFGTPAPRNVAGSIPTSHPIVNPIRLPGF</sequence>
<dbReference type="KEGG" id="rba:RB6454"/>
<dbReference type="EnsemblBacteria" id="CAD74813">
    <property type="protein sequence ID" value="CAD74813"/>
    <property type="gene ID" value="RB6454"/>
</dbReference>
<dbReference type="EMBL" id="BX294144">
    <property type="protein sequence ID" value="CAD74813.1"/>
    <property type="molecule type" value="Genomic_DNA"/>
</dbReference>
<proteinExistence type="predicted"/>
<dbReference type="Proteomes" id="UP000001025">
    <property type="component" value="Chromosome"/>
</dbReference>
<evidence type="ECO:0000256" key="1">
    <source>
        <dbReference type="SAM" id="MobiDB-lite"/>
    </source>
</evidence>
<accession>Q7UQ92</accession>
<name>Q7UQ92_RHOBA</name>